<evidence type="ECO:0000313" key="2">
    <source>
        <dbReference type="EMBL" id="SET34017.1"/>
    </source>
</evidence>
<dbReference type="InterPro" id="IPR011008">
    <property type="entry name" value="Dimeric_a/b-barrel"/>
</dbReference>
<dbReference type="SUPFAM" id="SSF54909">
    <property type="entry name" value="Dimeric alpha+beta barrel"/>
    <property type="match status" value="1"/>
</dbReference>
<evidence type="ECO:0000313" key="4">
    <source>
        <dbReference type="Proteomes" id="UP000183898"/>
    </source>
</evidence>
<evidence type="ECO:0000313" key="3">
    <source>
        <dbReference type="Proteomes" id="UP000183339"/>
    </source>
</evidence>
<protein>
    <submittedName>
        <fullName evidence="2">Quinol monooxygenase YgiN</fullName>
    </submittedName>
</protein>
<dbReference type="Proteomes" id="UP000183339">
    <property type="component" value="Unassembled WGS sequence"/>
</dbReference>
<accession>A0A1I0DNB5</accession>
<dbReference type="AlphaFoldDB" id="A0A1I0DNB5"/>
<organism evidence="2 3">
    <name type="scientific">Nitrosospira multiformis</name>
    <dbReference type="NCBI Taxonomy" id="1231"/>
    <lineage>
        <taxon>Bacteria</taxon>
        <taxon>Pseudomonadati</taxon>
        <taxon>Pseudomonadota</taxon>
        <taxon>Betaproteobacteria</taxon>
        <taxon>Nitrosomonadales</taxon>
        <taxon>Nitrosomonadaceae</taxon>
        <taxon>Nitrosospira</taxon>
    </lineage>
</organism>
<name>A0A1I0DNB5_9PROT</name>
<dbReference type="Gene3D" id="3.30.70.100">
    <property type="match status" value="1"/>
</dbReference>
<keyword evidence="2" id="KW-0560">Oxidoreductase</keyword>
<dbReference type="RefSeq" id="WP_074707588.1">
    <property type="nucleotide sequence ID" value="NZ_FOCT01000004.1"/>
</dbReference>
<dbReference type="Proteomes" id="UP000183898">
    <property type="component" value="Unassembled WGS sequence"/>
</dbReference>
<dbReference type="EMBL" id="FOCT01000004">
    <property type="protein sequence ID" value="SEN38487.1"/>
    <property type="molecule type" value="Genomic_DNA"/>
</dbReference>
<gene>
    <name evidence="1" type="ORF">SAMN05216404_10481</name>
    <name evidence="2" type="ORF">SAMN05216412_10580</name>
</gene>
<reference evidence="3 4" key="1">
    <citation type="submission" date="2016-10" db="EMBL/GenBank/DDBJ databases">
        <authorList>
            <person name="de Groot N.N."/>
        </authorList>
    </citation>
    <scope>NUCLEOTIDE SEQUENCE [LARGE SCALE GENOMIC DNA]</scope>
    <source>
        <strain evidence="1 4">Nl18</strain>
        <strain evidence="2 3">Nl7</strain>
    </source>
</reference>
<dbReference type="EMBL" id="FOHI01000005">
    <property type="protein sequence ID" value="SET34017.1"/>
    <property type="molecule type" value="Genomic_DNA"/>
</dbReference>
<proteinExistence type="predicted"/>
<keyword evidence="2" id="KW-0503">Monooxygenase</keyword>
<evidence type="ECO:0000313" key="1">
    <source>
        <dbReference type="EMBL" id="SEN38487.1"/>
    </source>
</evidence>
<dbReference type="OrthoDB" id="9804891at2"/>
<dbReference type="GO" id="GO:0004497">
    <property type="term" value="F:monooxygenase activity"/>
    <property type="evidence" value="ECO:0007669"/>
    <property type="project" value="UniProtKB-KW"/>
</dbReference>
<sequence>MVTVALFVRLQAKPGKEADVESFLKQGLSMANQETTTPIWFALRLGPSTFGIFDAFVDEAGRSAHLSGPIAAALMANAADLLAEPPQIEHVDILGVKLPS</sequence>